<keyword evidence="4" id="KW-1185">Reference proteome</keyword>
<evidence type="ECO:0000313" key="4">
    <source>
        <dbReference type="Proteomes" id="UP001230951"/>
    </source>
</evidence>
<name>A0AAW8DHQ5_9MICC</name>
<dbReference type="Proteomes" id="UP001230951">
    <property type="component" value="Unassembled WGS sequence"/>
</dbReference>
<dbReference type="RefSeq" id="WP_306961253.1">
    <property type="nucleotide sequence ID" value="NZ_JAUSRG010000005.1"/>
</dbReference>
<evidence type="ECO:0000256" key="1">
    <source>
        <dbReference type="SAM" id="SignalP"/>
    </source>
</evidence>
<reference evidence="2 4" key="1">
    <citation type="submission" date="2023-07" db="EMBL/GenBank/DDBJ databases">
        <title>Sorghum-associated microbial communities from plants grown in Nebraska, USA.</title>
        <authorList>
            <person name="Schachtman D."/>
        </authorList>
    </citation>
    <scope>NUCLEOTIDE SEQUENCE</scope>
    <source>
        <strain evidence="2">DS1006</strain>
        <strain evidence="3 4">DS1016</strain>
    </source>
</reference>
<dbReference type="EMBL" id="JAUSTF010000003">
    <property type="protein sequence ID" value="MDQ0180399.1"/>
    <property type="molecule type" value="Genomic_DNA"/>
</dbReference>
<proteinExistence type="predicted"/>
<evidence type="ECO:0000313" key="2">
    <source>
        <dbReference type="EMBL" id="MDP9905267.1"/>
    </source>
</evidence>
<accession>A0AAW8DHQ5</accession>
<dbReference type="AlphaFoldDB" id="A0AAW8DHQ5"/>
<evidence type="ECO:0000313" key="5">
    <source>
        <dbReference type="Proteomes" id="UP001242995"/>
    </source>
</evidence>
<comment type="caution">
    <text evidence="2">The sequence shown here is derived from an EMBL/GenBank/DDBJ whole genome shotgun (WGS) entry which is preliminary data.</text>
</comment>
<gene>
    <name evidence="2" type="ORF">J2S90_002233</name>
    <name evidence="3" type="ORF">J2S93_001821</name>
</gene>
<sequence length="169" mass="16637">MKANRWMKAGSLAAAKTAATAAVLSLVLGVGSAYAYWSTVGIGSGSAASATMQTVTVDAFVAGDSPATTLIPGGTADAIVRASNPNAFAVQVYGFTANGTATADASHPLCTTTGVTFNAPGAPLTPTVSIPANSSILITLPAAASMSTASQSSCQGAVFHLPVTMAVRK</sequence>
<evidence type="ECO:0000313" key="3">
    <source>
        <dbReference type="EMBL" id="MDQ0180399.1"/>
    </source>
</evidence>
<organism evidence="2 5">
    <name type="scientific">Arthrobacter bambusae</name>
    <dbReference type="NCBI Taxonomy" id="1338426"/>
    <lineage>
        <taxon>Bacteria</taxon>
        <taxon>Bacillati</taxon>
        <taxon>Actinomycetota</taxon>
        <taxon>Actinomycetes</taxon>
        <taxon>Micrococcales</taxon>
        <taxon>Micrococcaceae</taxon>
        <taxon>Arthrobacter</taxon>
    </lineage>
</organism>
<feature type="chain" id="PRO_5043768041" description="Ribosomally synthesized peptide with SipW-like signal peptide" evidence="1">
    <location>
        <begin position="22"/>
        <end position="169"/>
    </location>
</feature>
<feature type="signal peptide" evidence="1">
    <location>
        <begin position="1"/>
        <end position="21"/>
    </location>
</feature>
<dbReference type="EMBL" id="JAUSRG010000005">
    <property type="protein sequence ID" value="MDP9905267.1"/>
    <property type="molecule type" value="Genomic_DNA"/>
</dbReference>
<dbReference type="Proteomes" id="UP001242995">
    <property type="component" value="Unassembled WGS sequence"/>
</dbReference>
<evidence type="ECO:0008006" key="6">
    <source>
        <dbReference type="Google" id="ProtNLM"/>
    </source>
</evidence>
<protein>
    <recommendedName>
        <fullName evidence="6">Ribosomally synthesized peptide with SipW-like signal peptide</fullName>
    </recommendedName>
</protein>
<keyword evidence="1" id="KW-0732">Signal</keyword>